<dbReference type="GO" id="GO:0033345">
    <property type="term" value="P:L-asparagine catabolic process via L-aspartate"/>
    <property type="evidence" value="ECO:0007669"/>
    <property type="project" value="TreeGrafter"/>
</dbReference>
<dbReference type="AlphaFoldDB" id="A0A6S7HEV2"/>
<sequence>MKPVNSNPVASAAMKCVFFLCSKEIMAENPTAANTATAPGPGAQKGGEIKASPRIMMQGGAYYMLMFHEREEDLTKIVGRATKQGYDVLRKGGTAVDAVEKAVRILEGNEYFNAGRGSLLNKDGEVECDALIMDGSTLNTGAVMAARHFKNPISISRKIMDESPHCAFSADGALAFAKEKGFDKYICEPQDLITDKAKSVKDKYKFGDFVEEVFPGNNPCEHDDYDDNHDTVSAVALDSNGHFACATSTGGIPGKSKGRISDAPLVGCGGYANEFGAATTSGHGESLMKMTLAREVVFNMEKLGQDAQLATKSAVQDMEKRIQGYGCAIAIDKNGNFGKAANSSVMIWAQMADDKMELGMERELKFKYDD</sequence>
<evidence type="ECO:0000313" key="8">
    <source>
        <dbReference type="Proteomes" id="UP001152795"/>
    </source>
</evidence>
<dbReference type="InterPro" id="IPR033844">
    <property type="entry name" value="ASRGL1_meta"/>
</dbReference>
<evidence type="ECO:0000256" key="4">
    <source>
        <dbReference type="ARBA" id="ARBA00022801"/>
    </source>
</evidence>
<dbReference type="GO" id="GO:0005737">
    <property type="term" value="C:cytoplasm"/>
    <property type="evidence" value="ECO:0007669"/>
    <property type="project" value="TreeGrafter"/>
</dbReference>
<dbReference type="EMBL" id="CACRXK020004906">
    <property type="protein sequence ID" value="CAB4004435.1"/>
    <property type="molecule type" value="Genomic_DNA"/>
</dbReference>
<dbReference type="Proteomes" id="UP001152795">
    <property type="component" value="Unassembled WGS sequence"/>
</dbReference>
<evidence type="ECO:0000256" key="2">
    <source>
        <dbReference type="ARBA" id="ARBA00010872"/>
    </source>
</evidence>
<reference evidence="7" key="1">
    <citation type="submission" date="2020-04" db="EMBL/GenBank/DDBJ databases">
        <authorList>
            <person name="Alioto T."/>
            <person name="Alioto T."/>
            <person name="Gomez Garrido J."/>
        </authorList>
    </citation>
    <scope>NUCLEOTIDE SEQUENCE</scope>
    <source>
        <strain evidence="7">A484AB</strain>
    </source>
</reference>
<evidence type="ECO:0000313" key="7">
    <source>
        <dbReference type="EMBL" id="CAB4004435.1"/>
    </source>
</evidence>
<keyword evidence="5" id="KW-0068">Autocatalytic cleavage</keyword>
<keyword evidence="3" id="KW-0645">Protease</keyword>
<dbReference type="InterPro" id="IPR000246">
    <property type="entry name" value="Peptidase_T2"/>
</dbReference>
<dbReference type="Pfam" id="PF01112">
    <property type="entry name" value="Asparaginase_2"/>
    <property type="match status" value="1"/>
</dbReference>
<dbReference type="PANTHER" id="PTHR10188:SF43">
    <property type="entry name" value="ASPARAGINASE (EUROFUNG)"/>
    <property type="match status" value="1"/>
</dbReference>
<keyword evidence="8" id="KW-1185">Reference proteome</keyword>
<dbReference type="InterPro" id="IPR029055">
    <property type="entry name" value="Ntn_hydrolases_N"/>
</dbReference>
<evidence type="ECO:0000256" key="1">
    <source>
        <dbReference type="ARBA" id="ARBA00000306"/>
    </source>
</evidence>
<dbReference type="Gene3D" id="3.60.20.30">
    <property type="entry name" value="(Glycosyl)asparaginase"/>
    <property type="match status" value="1"/>
</dbReference>
<organism evidence="7 8">
    <name type="scientific">Paramuricea clavata</name>
    <name type="common">Red gorgonian</name>
    <name type="synonym">Violescent sea-whip</name>
    <dbReference type="NCBI Taxonomy" id="317549"/>
    <lineage>
        <taxon>Eukaryota</taxon>
        <taxon>Metazoa</taxon>
        <taxon>Cnidaria</taxon>
        <taxon>Anthozoa</taxon>
        <taxon>Octocorallia</taxon>
        <taxon>Malacalcyonacea</taxon>
        <taxon>Plexauridae</taxon>
        <taxon>Paramuricea</taxon>
    </lineage>
</organism>
<keyword evidence="4" id="KW-0378">Hydrolase</keyword>
<dbReference type="FunFam" id="3.60.20.30:FF:000001">
    <property type="entry name" value="Isoaspartyl peptidase/L-asparaginase"/>
    <property type="match status" value="1"/>
</dbReference>
<evidence type="ECO:0000256" key="3">
    <source>
        <dbReference type="ARBA" id="ARBA00022670"/>
    </source>
</evidence>
<comment type="catalytic activity">
    <reaction evidence="1">
        <text>Cleavage of a beta-linked Asp residue from the N-terminus of a polypeptide.</text>
        <dbReference type="EC" id="3.4.19.5"/>
    </reaction>
</comment>
<name>A0A6S7HEV2_PARCT</name>
<dbReference type="CDD" id="cd04702">
    <property type="entry name" value="ASRGL1_like"/>
    <property type="match status" value="1"/>
</dbReference>
<evidence type="ECO:0000256" key="5">
    <source>
        <dbReference type="ARBA" id="ARBA00022813"/>
    </source>
</evidence>
<dbReference type="SUPFAM" id="SSF56235">
    <property type="entry name" value="N-terminal nucleophile aminohydrolases (Ntn hydrolases)"/>
    <property type="match status" value="1"/>
</dbReference>
<gene>
    <name evidence="7" type="ORF">PACLA_8A079746</name>
</gene>
<dbReference type="OrthoDB" id="2262349at2759"/>
<proteinExistence type="inferred from homology"/>
<accession>A0A6S7HEV2</accession>
<dbReference type="GO" id="GO:0006508">
    <property type="term" value="P:proteolysis"/>
    <property type="evidence" value="ECO:0007669"/>
    <property type="project" value="UniProtKB-KW"/>
</dbReference>
<dbReference type="GO" id="GO:0008798">
    <property type="term" value="F:beta-aspartyl-peptidase activity"/>
    <property type="evidence" value="ECO:0007669"/>
    <property type="project" value="UniProtKB-EC"/>
</dbReference>
<evidence type="ECO:0000256" key="6">
    <source>
        <dbReference type="ARBA" id="ARBA00049366"/>
    </source>
</evidence>
<dbReference type="PANTHER" id="PTHR10188">
    <property type="entry name" value="L-ASPARAGINASE"/>
    <property type="match status" value="1"/>
</dbReference>
<protein>
    <submittedName>
        <fullName evidence="7">Isoaspartyl peptidase L-asparaginase</fullName>
    </submittedName>
</protein>
<comment type="catalytic activity">
    <reaction evidence="6">
        <text>L-asparagine + H2O = L-aspartate + NH4(+)</text>
        <dbReference type="Rhea" id="RHEA:21016"/>
        <dbReference type="ChEBI" id="CHEBI:15377"/>
        <dbReference type="ChEBI" id="CHEBI:28938"/>
        <dbReference type="ChEBI" id="CHEBI:29991"/>
        <dbReference type="ChEBI" id="CHEBI:58048"/>
        <dbReference type="EC" id="3.5.1.1"/>
    </reaction>
</comment>
<dbReference type="GO" id="GO:0004067">
    <property type="term" value="F:asparaginase activity"/>
    <property type="evidence" value="ECO:0007669"/>
    <property type="project" value="UniProtKB-EC"/>
</dbReference>
<comment type="similarity">
    <text evidence="2">Belongs to the Ntn-hydrolase family.</text>
</comment>
<comment type="caution">
    <text evidence="7">The sequence shown here is derived from an EMBL/GenBank/DDBJ whole genome shotgun (WGS) entry which is preliminary data.</text>
</comment>